<reference evidence="2 3" key="1">
    <citation type="submission" date="2015-12" db="EMBL/GenBank/DDBJ databases">
        <title>Draft genome sequence of Moniliophthora roreri, the causal agent of frosty pod rot of cacao.</title>
        <authorList>
            <person name="Aime M.C."/>
            <person name="Diaz-Valderrama J.R."/>
            <person name="Kijpornyongpan T."/>
            <person name="Phillips-Mora W."/>
        </authorList>
    </citation>
    <scope>NUCLEOTIDE SEQUENCE [LARGE SCALE GENOMIC DNA]</scope>
    <source>
        <strain evidence="2 3">MCA 2952</strain>
    </source>
</reference>
<gene>
    <name evidence="2" type="ORF">WG66_16553</name>
</gene>
<evidence type="ECO:0000313" key="3">
    <source>
        <dbReference type="Proteomes" id="UP000054988"/>
    </source>
</evidence>
<comment type="caution">
    <text evidence="2">The sequence shown here is derived from an EMBL/GenBank/DDBJ whole genome shotgun (WGS) entry which is preliminary data.</text>
</comment>
<evidence type="ECO:0000256" key="1">
    <source>
        <dbReference type="SAM" id="SignalP"/>
    </source>
</evidence>
<organism evidence="2 3">
    <name type="scientific">Moniliophthora roreri</name>
    <name type="common">Frosty pod rot fungus</name>
    <name type="synonym">Monilia roreri</name>
    <dbReference type="NCBI Taxonomy" id="221103"/>
    <lineage>
        <taxon>Eukaryota</taxon>
        <taxon>Fungi</taxon>
        <taxon>Dikarya</taxon>
        <taxon>Basidiomycota</taxon>
        <taxon>Agaricomycotina</taxon>
        <taxon>Agaricomycetes</taxon>
        <taxon>Agaricomycetidae</taxon>
        <taxon>Agaricales</taxon>
        <taxon>Marasmiineae</taxon>
        <taxon>Marasmiaceae</taxon>
        <taxon>Moniliophthora</taxon>
    </lineage>
</organism>
<dbReference type="Proteomes" id="UP000054988">
    <property type="component" value="Unassembled WGS sequence"/>
</dbReference>
<feature type="signal peptide" evidence="1">
    <location>
        <begin position="1"/>
        <end position="23"/>
    </location>
</feature>
<evidence type="ECO:0000313" key="2">
    <source>
        <dbReference type="EMBL" id="KTB30853.1"/>
    </source>
</evidence>
<dbReference type="AlphaFoldDB" id="A0A0W0F3F3"/>
<proteinExistence type="predicted"/>
<feature type="chain" id="PRO_5006901420" evidence="1">
    <location>
        <begin position="24"/>
        <end position="176"/>
    </location>
</feature>
<protein>
    <submittedName>
        <fullName evidence="2">Uncharacterized protein</fullName>
    </submittedName>
</protein>
<sequence>MKTPALSTALALASFALVTGNSAQNQFLTLPEFGPTGNSELTTFTTTVTDAVAVPIGTNGGETTYALVETESSGSNAPTPVTSQTWVVSASGWRNLGTDYPIDCHFTASGEGACEIVDVESDSTTTFTTTVTQTGVPLANIVVPISASSAGSVGVPLKLLSVVVAGIMAGVVSVCW</sequence>
<name>A0A0W0F3F3_MONRR</name>
<keyword evidence="1" id="KW-0732">Signal</keyword>
<accession>A0A0W0F3F3</accession>
<dbReference type="EMBL" id="LATX01002361">
    <property type="protein sequence ID" value="KTB30853.1"/>
    <property type="molecule type" value="Genomic_DNA"/>
</dbReference>